<dbReference type="PANTHER" id="PTHR37305">
    <property type="entry name" value="INTEGRAL MEMBRANE PROTEIN-RELATED"/>
    <property type="match status" value="1"/>
</dbReference>
<dbReference type="RefSeq" id="WP_066050271.1">
    <property type="nucleotide sequence ID" value="NZ_CP014223.1"/>
</dbReference>
<reference evidence="4" key="2">
    <citation type="submission" date="2016-01" db="EMBL/GenBank/DDBJ databases">
        <authorList>
            <person name="Poehlein A."/>
            <person name="Schlien K."/>
            <person name="Gottschalk G."/>
            <person name="Buckel W."/>
            <person name="Daniel R."/>
        </authorList>
    </citation>
    <scope>NUCLEOTIDE SEQUENCE [LARGE SCALE GENOMIC DNA]</scope>
    <source>
        <strain evidence="4">X2</strain>
    </source>
</reference>
<keyword evidence="1" id="KW-0472">Membrane</keyword>
<feature type="transmembrane region" description="Helical" evidence="1">
    <location>
        <begin position="16"/>
        <end position="39"/>
    </location>
</feature>
<dbReference type="Proteomes" id="UP000184204">
    <property type="component" value="Unassembled WGS sequence"/>
</dbReference>
<dbReference type="OrthoDB" id="3190532at2"/>
<protein>
    <submittedName>
        <fullName evidence="2">ABC-2 family transporter protein</fullName>
    </submittedName>
</protein>
<feature type="transmembrane region" description="Helical" evidence="1">
    <location>
        <begin position="223"/>
        <end position="242"/>
    </location>
</feature>
<keyword evidence="1" id="KW-0812">Transmembrane</keyword>
<evidence type="ECO:0000313" key="3">
    <source>
        <dbReference type="EMBL" id="SHF06999.1"/>
    </source>
</evidence>
<evidence type="ECO:0000313" key="4">
    <source>
        <dbReference type="Proteomes" id="UP000068026"/>
    </source>
</evidence>
<keyword evidence="1" id="KW-1133">Transmembrane helix</keyword>
<reference evidence="3" key="3">
    <citation type="submission" date="2016-11" db="EMBL/GenBank/DDBJ databases">
        <authorList>
            <person name="Varghese N."/>
            <person name="Submissions S."/>
        </authorList>
    </citation>
    <scope>NUCLEOTIDE SEQUENCE</scope>
    <source>
        <strain evidence="3">DSM 1682</strain>
    </source>
</reference>
<dbReference type="KEGG" id="cpro:CPRO_17130"/>
<dbReference type="CDD" id="cd21809">
    <property type="entry name" value="ABC-2_lan_permease-like"/>
    <property type="match status" value="1"/>
</dbReference>
<organism evidence="3 5">
    <name type="scientific">Anaerotignum propionicum DSM 1682</name>
    <dbReference type="NCBI Taxonomy" id="991789"/>
    <lineage>
        <taxon>Bacteria</taxon>
        <taxon>Bacillati</taxon>
        <taxon>Bacillota</taxon>
        <taxon>Clostridia</taxon>
        <taxon>Lachnospirales</taxon>
        <taxon>Anaerotignaceae</taxon>
        <taxon>Anaerotignum</taxon>
    </lineage>
</organism>
<evidence type="ECO:0000313" key="5">
    <source>
        <dbReference type="Proteomes" id="UP000184204"/>
    </source>
</evidence>
<reference evidence="5" key="4">
    <citation type="submission" date="2016-11" db="EMBL/GenBank/DDBJ databases">
        <authorList>
            <person name="Jaros S."/>
            <person name="Januszkiewicz K."/>
            <person name="Wedrychowicz H."/>
        </authorList>
    </citation>
    <scope>NUCLEOTIDE SEQUENCE [LARGE SCALE GENOMIC DNA]</scope>
    <source>
        <strain evidence="5">DSM 1682</strain>
    </source>
</reference>
<evidence type="ECO:0000313" key="2">
    <source>
        <dbReference type="EMBL" id="AMJ41301.1"/>
    </source>
</evidence>
<evidence type="ECO:0000256" key="1">
    <source>
        <dbReference type="SAM" id="Phobius"/>
    </source>
</evidence>
<name>A0A0X1U8P6_ANAPI</name>
<dbReference type="AlphaFoldDB" id="A0A0X1U8P6"/>
<reference evidence="2 4" key="1">
    <citation type="journal article" date="2016" name="Genome Announc.">
        <title>Complete Genome Sequence of the Amino Acid-Fermenting Clostridium propionicum X2 (DSM 1682).</title>
        <authorList>
            <person name="Poehlein A."/>
            <person name="Schlien K."/>
            <person name="Chowdhury N.P."/>
            <person name="Gottschalk G."/>
            <person name="Buckel W."/>
            <person name="Daniel R."/>
        </authorList>
    </citation>
    <scope>NUCLEOTIDE SEQUENCE [LARGE SCALE GENOMIC DNA]</scope>
    <source>
        <strain evidence="2 4">X2</strain>
    </source>
</reference>
<feature type="transmembrane region" description="Helical" evidence="1">
    <location>
        <begin position="51"/>
        <end position="71"/>
    </location>
</feature>
<feature type="transmembrane region" description="Helical" evidence="1">
    <location>
        <begin position="135"/>
        <end position="155"/>
    </location>
</feature>
<proteinExistence type="predicted"/>
<dbReference type="Proteomes" id="UP000068026">
    <property type="component" value="Chromosome"/>
</dbReference>
<accession>A0A0X1U8P6</accession>
<dbReference type="EMBL" id="CP014223">
    <property type="protein sequence ID" value="AMJ41301.1"/>
    <property type="molecule type" value="Genomic_DNA"/>
</dbReference>
<dbReference type="PANTHER" id="PTHR37305:SF1">
    <property type="entry name" value="MEMBRANE PROTEIN"/>
    <property type="match status" value="1"/>
</dbReference>
<dbReference type="Pfam" id="PF12730">
    <property type="entry name" value="ABC2_membrane_4"/>
    <property type="match status" value="1"/>
</dbReference>
<dbReference type="EMBL" id="FQUA01000015">
    <property type="protein sequence ID" value="SHF06999.1"/>
    <property type="molecule type" value="Genomic_DNA"/>
</dbReference>
<keyword evidence="4" id="KW-1185">Reference proteome</keyword>
<feature type="transmembrane region" description="Helical" evidence="1">
    <location>
        <begin position="102"/>
        <end position="129"/>
    </location>
</feature>
<gene>
    <name evidence="2" type="ORF">CPRO_17130</name>
    <name evidence="3" type="ORF">SAMN02745151_02691</name>
</gene>
<feature type="transmembrane region" description="Helical" evidence="1">
    <location>
        <begin position="167"/>
        <end position="187"/>
    </location>
</feature>
<sequence>MKMVGLEWYKLRHKHLFLMVTLFLFVEIGWAFMAASMSISRNSDNARWELLIAMLSSMNGLFLPILSAICVSRICDMEHKGNTWKLLLTASVRRSQLYGAKYISAAIVILWAFMLQVIAIIAFGIINGIEQPVPLFLIILFFIGTVLTNMVVIALQQWVSMAVKNQAFALSLGMVGGFIGLVADMLPSGVRKIFVWSYYTGLSPVTQSYISEKMQFMVRDISSLLPAVGILTVAGIGIYLAGSIHVSRQEV</sequence>